<dbReference type="AlphaFoldDB" id="A0A1J1LSH2"/>
<evidence type="ECO:0000256" key="1">
    <source>
        <dbReference type="ARBA" id="ARBA00009437"/>
    </source>
</evidence>
<comment type="similarity">
    <text evidence="1">Belongs to the LysR transcriptional regulatory family.</text>
</comment>
<evidence type="ECO:0000256" key="4">
    <source>
        <dbReference type="ARBA" id="ARBA00023163"/>
    </source>
</evidence>
<dbReference type="PANTHER" id="PTHR30126:SF39">
    <property type="entry name" value="HTH-TYPE TRANSCRIPTIONAL REGULATOR CYSL"/>
    <property type="match status" value="1"/>
</dbReference>
<organism evidence="6 7">
    <name type="scientific">Planktothrix tepida PCC 9214</name>
    <dbReference type="NCBI Taxonomy" id="671072"/>
    <lineage>
        <taxon>Bacteria</taxon>
        <taxon>Bacillati</taxon>
        <taxon>Cyanobacteriota</taxon>
        <taxon>Cyanophyceae</taxon>
        <taxon>Oscillatoriophycideae</taxon>
        <taxon>Oscillatoriales</taxon>
        <taxon>Microcoleaceae</taxon>
        <taxon>Planktothrix</taxon>
    </lineage>
</organism>
<dbReference type="SUPFAM" id="SSF53850">
    <property type="entry name" value="Periplasmic binding protein-like II"/>
    <property type="match status" value="1"/>
</dbReference>
<dbReference type="SUPFAM" id="SSF46785">
    <property type="entry name" value="Winged helix' DNA-binding domain"/>
    <property type="match status" value="1"/>
</dbReference>
<evidence type="ECO:0000313" key="6">
    <source>
        <dbReference type="EMBL" id="CUR35150.1"/>
    </source>
</evidence>
<dbReference type="Pfam" id="PF03466">
    <property type="entry name" value="LysR_substrate"/>
    <property type="match status" value="1"/>
</dbReference>
<dbReference type="Proteomes" id="UP000184315">
    <property type="component" value="Unassembled WGS sequence"/>
</dbReference>
<reference evidence="7" key="1">
    <citation type="submission" date="2015-10" db="EMBL/GenBank/DDBJ databases">
        <authorList>
            <person name="Regsiter A."/>
            <person name="william w."/>
        </authorList>
    </citation>
    <scope>NUCLEOTIDE SEQUENCE [LARGE SCALE GENOMIC DNA]</scope>
</reference>
<proteinExistence type="inferred from homology"/>
<dbReference type="STRING" id="671072.PL9214650589"/>
<accession>A0A1J1LSH2</accession>
<dbReference type="FunFam" id="1.10.10.10:FF:000001">
    <property type="entry name" value="LysR family transcriptional regulator"/>
    <property type="match status" value="1"/>
</dbReference>
<dbReference type="GO" id="GO:0000976">
    <property type="term" value="F:transcription cis-regulatory region binding"/>
    <property type="evidence" value="ECO:0007669"/>
    <property type="project" value="TreeGrafter"/>
</dbReference>
<name>A0A1J1LSH2_9CYAN</name>
<dbReference type="GO" id="GO:0003700">
    <property type="term" value="F:DNA-binding transcription factor activity"/>
    <property type="evidence" value="ECO:0007669"/>
    <property type="project" value="InterPro"/>
</dbReference>
<dbReference type="Pfam" id="PF00126">
    <property type="entry name" value="HTH_1"/>
    <property type="match status" value="1"/>
</dbReference>
<evidence type="ECO:0000256" key="2">
    <source>
        <dbReference type="ARBA" id="ARBA00023015"/>
    </source>
</evidence>
<dbReference type="PANTHER" id="PTHR30126">
    <property type="entry name" value="HTH-TYPE TRANSCRIPTIONAL REGULATOR"/>
    <property type="match status" value="1"/>
</dbReference>
<feature type="domain" description="HTH lysR-type" evidence="5">
    <location>
        <begin position="12"/>
        <end position="69"/>
    </location>
</feature>
<keyword evidence="4" id="KW-0804">Transcription</keyword>
<evidence type="ECO:0000259" key="5">
    <source>
        <dbReference type="PROSITE" id="PS50931"/>
    </source>
</evidence>
<keyword evidence="3" id="KW-0238">DNA-binding</keyword>
<evidence type="ECO:0000313" key="7">
    <source>
        <dbReference type="Proteomes" id="UP000184315"/>
    </source>
</evidence>
<keyword evidence="2" id="KW-0805">Transcription regulation</keyword>
<dbReference type="PRINTS" id="PR00039">
    <property type="entry name" value="HTHLYSR"/>
</dbReference>
<dbReference type="Gene3D" id="3.40.190.290">
    <property type="match status" value="1"/>
</dbReference>
<dbReference type="Gene3D" id="1.10.10.10">
    <property type="entry name" value="Winged helix-like DNA-binding domain superfamily/Winged helix DNA-binding domain"/>
    <property type="match status" value="1"/>
</dbReference>
<dbReference type="InterPro" id="IPR000847">
    <property type="entry name" value="LysR_HTH_N"/>
</dbReference>
<sequence length="329" mass="37526">MQEVSNFTMAGMTLEQLRIFLAVAEHLHFTRAAENLYITQPAVSAAIQSLETEYRVKLFHRIGRHVEITEAGQLLQLEAQKILEQVALTERGLRELNNLQRGELKLGSSLTIGNYWLPEKISQFQRQYSGIIVNCTLANTEEICLGTANGHFDLGLIEGEVKPSLQKLLSQEEIGSDRLLIVVGQSHPWFNRDKVDLTELKNTDWVMREPGSGTQQRLEEALQNWGINLSELKVILVLNTGEMVKSVVEEGHVAAGISELMVKKELKLGVLKAIRIVDYRQPSHKELELIRPFLKIKHYQRFQTRISQTFEKMLLLNEINLQFTQMNVS</sequence>
<dbReference type="PROSITE" id="PS50931">
    <property type="entry name" value="HTH_LYSR"/>
    <property type="match status" value="1"/>
</dbReference>
<protein>
    <submittedName>
        <fullName evidence="6">Transcriptional regulator, LysR family</fullName>
    </submittedName>
</protein>
<dbReference type="InterPro" id="IPR036388">
    <property type="entry name" value="WH-like_DNA-bd_sf"/>
</dbReference>
<evidence type="ECO:0000256" key="3">
    <source>
        <dbReference type="ARBA" id="ARBA00023125"/>
    </source>
</evidence>
<gene>
    <name evidence="6" type="ORF">PL9214650589</name>
</gene>
<dbReference type="InterPro" id="IPR005119">
    <property type="entry name" value="LysR_subst-bd"/>
</dbReference>
<dbReference type="InterPro" id="IPR036390">
    <property type="entry name" value="WH_DNA-bd_sf"/>
</dbReference>
<keyword evidence="7" id="KW-1185">Reference proteome</keyword>
<dbReference type="RefSeq" id="WP_245824369.1">
    <property type="nucleotide sequence ID" value="NZ_LN889813.1"/>
</dbReference>
<dbReference type="EMBL" id="CZDF01000172">
    <property type="protein sequence ID" value="CUR35150.1"/>
    <property type="molecule type" value="Genomic_DNA"/>
</dbReference>